<feature type="binding site" evidence="15">
    <location>
        <position position="69"/>
    </location>
    <ligand>
        <name>beta-alanine</name>
        <dbReference type="ChEBI" id="CHEBI:57966"/>
    </ligand>
</feature>
<keyword evidence="9 15" id="KW-0547">Nucleotide-binding</keyword>
<evidence type="ECO:0000313" key="17">
    <source>
        <dbReference type="Proteomes" id="UP000010301"/>
    </source>
</evidence>
<evidence type="ECO:0000256" key="15">
    <source>
        <dbReference type="HAMAP-Rule" id="MF_00158"/>
    </source>
</evidence>
<dbReference type="UniPathway" id="UPA00028">
    <property type="reaction ID" value="UER00005"/>
</dbReference>
<dbReference type="HOGENOM" id="CLU_047148_0_2_11"/>
<comment type="caution">
    <text evidence="16">The sequence shown here is derived from an EMBL/GenBank/DDBJ whole genome shotgun (WGS) entry which is preliminary data.</text>
</comment>
<keyword evidence="17" id="KW-1185">Reference proteome</keyword>
<dbReference type="InterPro" id="IPR014729">
    <property type="entry name" value="Rossmann-like_a/b/a_fold"/>
</dbReference>
<dbReference type="OrthoDB" id="9773087at2"/>
<dbReference type="NCBIfam" id="TIGR00125">
    <property type="entry name" value="cyt_tran_rel"/>
    <property type="match status" value="1"/>
</dbReference>
<feature type="binding site" evidence="15">
    <location>
        <begin position="156"/>
        <end position="159"/>
    </location>
    <ligand>
        <name>ATP</name>
        <dbReference type="ChEBI" id="CHEBI:30616"/>
    </ligand>
</feature>
<evidence type="ECO:0000256" key="1">
    <source>
        <dbReference type="ARBA" id="ARBA00004496"/>
    </source>
</evidence>
<feature type="binding site" evidence="15">
    <location>
        <position position="162"/>
    </location>
    <ligand>
        <name>(R)-pantoate</name>
        <dbReference type="ChEBI" id="CHEBI:15980"/>
    </ligand>
</feature>
<evidence type="ECO:0000256" key="13">
    <source>
        <dbReference type="ARBA" id="ARBA00055042"/>
    </source>
</evidence>
<evidence type="ECO:0000256" key="8">
    <source>
        <dbReference type="ARBA" id="ARBA00022655"/>
    </source>
</evidence>
<evidence type="ECO:0000256" key="4">
    <source>
        <dbReference type="ARBA" id="ARBA00012219"/>
    </source>
</evidence>
<evidence type="ECO:0000256" key="6">
    <source>
        <dbReference type="ARBA" id="ARBA00022490"/>
    </source>
</evidence>
<dbReference type="Gene3D" id="3.30.1300.10">
    <property type="entry name" value="Pantoate-beta-alanine ligase, C-terminal domain"/>
    <property type="match status" value="1"/>
</dbReference>
<comment type="subunit">
    <text evidence="15">Homodimer.</text>
</comment>
<keyword evidence="6 15" id="KW-0963">Cytoplasm</keyword>
<dbReference type="NCBIfam" id="TIGR00018">
    <property type="entry name" value="panC"/>
    <property type="match status" value="1"/>
</dbReference>
<keyword evidence="10 15" id="KW-0067">ATP-binding</keyword>
<evidence type="ECO:0000256" key="7">
    <source>
        <dbReference type="ARBA" id="ARBA00022598"/>
    </source>
</evidence>
<comment type="function">
    <text evidence="13 15">Catalyzes the condensation of pantoate with beta-alanine in an ATP-dependent reaction via a pantoyl-adenylate intermediate.</text>
</comment>
<accession>C0VYJ9</accession>
<comment type="miscellaneous">
    <text evidence="15">The reaction proceeds by a bi uni uni bi ping pong mechanism.</text>
</comment>
<dbReference type="AlphaFoldDB" id="C0VYJ9"/>
<evidence type="ECO:0000256" key="10">
    <source>
        <dbReference type="ARBA" id="ARBA00022840"/>
    </source>
</evidence>
<evidence type="ECO:0000256" key="5">
    <source>
        <dbReference type="ARBA" id="ARBA00014155"/>
    </source>
</evidence>
<feature type="binding site" evidence="15">
    <location>
        <position position="69"/>
    </location>
    <ligand>
        <name>(R)-pantoate</name>
        <dbReference type="ChEBI" id="CHEBI:15980"/>
    </ligand>
</feature>
<dbReference type="EC" id="6.3.2.1" evidence="4 15"/>
<dbReference type="eggNOG" id="COG0414">
    <property type="taxonomic scope" value="Bacteria"/>
</dbReference>
<dbReference type="EMBL" id="ACFG01000004">
    <property type="protein sequence ID" value="EEH64502.1"/>
    <property type="molecule type" value="Genomic_DNA"/>
</dbReference>
<comment type="subcellular location">
    <subcellularLocation>
        <location evidence="1 15">Cytoplasm</location>
    </subcellularLocation>
</comment>
<dbReference type="Proteomes" id="UP000010301">
    <property type="component" value="Unassembled WGS sequence"/>
</dbReference>
<evidence type="ECO:0000256" key="11">
    <source>
        <dbReference type="ARBA" id="ARBA00032806"/>
    </source>
</evidence>
<feature type="binding site" evidence="15">
    <location>
        <begin position="38"/>
        <end position="45"/>
    </location>
    <ligand>
        <name>ATP</name>
        <dbReference type="ChEBI" id="CHEBI:30616"/>
    </ligand>
</feature>
<dbReference type="InterPro" id="IPR003721">
    <property type="entry name" value="Pantoate_ligase"/>
</dbReference>
<reference evidence="16 17" key="1">
    <citation type="submission" date="2009-01" db="EMBL/GenBank/DDBJ databases">
        <authorList>
            <person name="Qin X."/>
            <person name="Bachman B."/>
            <person name="Battles P."/>
            <person name="Bell A."/>
            <person name="Bess C."/>
            <person name="Bickham C."/>
            <person name="Chaboub L."/>
            <person name="Chen D."/>
            <person name="Coyle M."/>
            <person name="Deiros D.R."/>
            <person name="Dinh H."/>
            <person name="Forbes L."/>
            <person name="Fowler G."/>
            <person name="Francisco L."/>
            <person name="Fu Q."/>
            <person name="Gubbala S."/>
            <person name="Hale W."/>
            <person name="Han Y."/>
            <person name="Hemphill L."/>
            <person name="Highlander S.K."/>
            <person name="Hirani K."/>
            <person name="Hogues M."/>
            <person name="Jackson L."/>
            <person name="Jakkamsetti A."/>
            <person name="Javaid M."/>
            <person name="Jiang H."/>
            <person name="Korchina V."/>
            <person name="Kovar C."/>
            <person name="Lara F."/>
            <person name="Lee S."/>
            <person name="Mata R."/>
            <person name="Mathew T."/>
            <person name="Moen C."/>
            <person name="Morales K."/>
            <person name="Munidasa M."/>
            <person name="Nazareth L."/>
            <person name="Ngo R."/>
            <person name="Nguyen L."/>
            <person name="Okwuonu G."/>
            <person name="Ongeri F."/>
            <person name="Patil S."/>
            <person name="Petrosino J."/>
            <person name="Pham C."/>
            <person name="Pham P."/>
            <person name="Pu L.-L."/>
            <person name="Puazo M."/>
            <person name="Raj R."/>
            <person name="Reid J."/>
            <person name="Rouhana J."/>
            <person name="Saada N."/>
            <person name="Shang Y."/>
            <person name="Simmons D."/>
            <person name="Thornton R."/>
            <person name="Warren J."/>
            <person name="Weissenberger G."/>
            <person name="Zhang J."/>
            <person name="Zhang L."/>
            <person name="Zhou C."/>
            <person name="Zhu D."/>
            <person name="Muzny D."/>
            <person name="Worley K."/>
            <person name="Gibbs R."/>
        </authorList>
    </citation>
    <scope>NUCLEOTIDE SEQUENCE [LARGE SCALE GENOMIC DNA]</scope>
    <source>
        <strain evidence="16 17">DSM 15436</strain>
    </source>
</reference>
<evidence type="ECO:0000256" key="14">
    <source>
        <dbReference type="ARBA" id="ARBA00077433"/>
    </source>
</evidence>
<proteinExistence type="inferred from homology"/>
<keyword evidence="7 15" id="KW-0436">Ligase</keyword>
<dbReference type="STRING" id="525245.HMPREF0044_0239"/>
<dbReference type="GO" id="GO:0005524">
    <property type="term" value="F:ATP binding"/>
    <property type="evidence" value="ECO:0007669"/>
    <property type="project" value="UniProtKB-KW"/>
</dbReference>
<name>C0VYJ9_9ACTO</name>
<dbReference type="GO" id="GO:0004592">
    <property type="term" value="F:pantoate-beta-alanine ligase activity"/>
    <property type="evidence" value="ECO:0007669"/>
    <property type="project" value="UniProtKB-UniRule"/>
</dbReference>
<dbReference type="HAMAP" id="MF_00158">
    <property type="entry name" value="PanC"/>
    <property type="match status" value="1"/>
</dbReference>
<evidence type="ECO:0000313" key="16">
    <source>
        <dbReference type="EMBL" id="EEH64502.1"/>
    </source>
</evidence>
<evidence type="ECO:0000256" key="12">
    <source>
        <dbReference type="ARBA" id="ARBA00048258"/>
    </source>
</evidence>
<dbReference type="GO" id="GO:0005829">
    <property type="term" value="C:cytosol"/>
    <property type="evidence" value="ECO:0007669"/>
    <property type="project" value="TreeGrafter"/>
</dbReference>
<organism evidence="16 17">
    <name type="scientific">Gleimia coleocanis DSM 15436</name>
    <dbReference type="NCBI Taxonomy" id="525245"/>
    <lineage>
        <taxon>Bacteria</taxon>
        <taxon>Bacillati</taxon>
        <taxon>Actinomycetota</taxon>
        <taxon>Actinomycetes</taxon>
        <taxon>Actinomycetales</taxon>
        <taxon>Actinomycetaceae</taxon>
        <taxon>Gleimia</taxon>
    </lineage>
</organism>
<dbReference type="InterPro" id="IPR004821">
    <property type="entry name" value="Cyt_trans-like"/>
</dbReference>
<dbReference type="Gene3D" id="3.40.50.620">
    <property type="entry name" value="HUPs"/>
    <property type="match status" value="1"/>
</dbReference>
<evidence type="ECO:0000256" key="9">
    <source>
        <dbReference type="ARBA" id="ARBA00022741"/>
    </source>
</evidence>
<dbReference type="InterPro" id="IPR042176">
    <property type="entry name" value="Pantoate_ligase_C"/>
</dbReference>
<keyword evidence="8 15" id="KW-0566">Pantothenate biosynthesis</keyword>
<comment type="pathway">
    <text evidence="2 15">Cofactor biosynthesis; (R)-pantothenate biosynthesis; (R)-pantothenate from (R)-pantoate and beta-alanine: step 1/1.</text>
</comment>
<dbReference type="PANTHER" id="PTHR21299">
    <property type="entry name" value="CYTIDYLATE KINASE/PANTOATE-BETA-ALANINE LIGASE"/>
    <property type="match status" value="1"/>
</dbReference>
<dbReference type="SUPFAM" id="SSF52374">
    <property type="entry name" value="Nucleotidylyl transferase"/>
    <property type="match status" value="1"/>
</dbReference>
<feature type="binding site" evidence="15">
    <location>
        <begin position="193"/>
        <end position="196"/>
    </location>
    <ligand>
        <name>ATP</name>
        <dbReference type="ChEBI" id="CHEBI:30616"/>
    </ligand>
</feature>
<evidence type="ECO:0000256" key="2">
    <source>
        <dbReference type="ARBA" id="ARBA00004990"/>
    </source>
</evidence>
<comment type="catalytic activity">
    <reaction evidence="12 15">
        <text>(R)-pantoate + beta-alanine + ATP = (R)-pantothenate + AMP + diphosphate + H(+)</text>
        <dbReference type="Rhea" id="RHEA:10912"/>
        <dbReference type="ChEBI" id="CHEBI:15378"/>
        <dbReference type="ChEBI" id="CHEBI:15980"/>
        <dbReference type="ChEBI" id="CHEBI:29032"/>
        <dbReference type="ChEBI" id="CHEBI:30616"/>
        <dbReference type="ChEBI" id="CHEBI:33019"/>
        <dbReference type="ChEBI" id="CHEBI:57966"/>
        <dbReference type="ChEBI" id="CHEBI:456215"/>
        <dbReference type="EC" id="6.3.2.1"/>
    </reaction>
</comment>
<protein>
    <recommendedName>
        <fullName evidence="5 15">Pantothenate synthetase</fullName>
        <shortName evidence="15">PS</shortName>
        <ecNumber evidence="4 15">6.3.2.1</ecNumber>
    </recommendedName>
    <alternativeName>
        <fullName evidence="14 15">Pantoate--beta-alanine ligase</fullName>
    </alternativeName>
    <alternativeName>
        <fullName evidence="11 15">Pantoate-activating enzyme</fullName>
    </alternativeName>
</protein>
<dbReference type="CDD" id="cd00560">
    <property type="entry name" value="PanC"/>
    <property type="match status" value="1"/>
</dbReference>
<evidence type="ECO:0000256" key="3">
    <source>
        <dbReference type="ARBA" id="ARBA00009256"/>
    </source>
</evidence>
<dbReference type="PANTHER" id="PTHR21299:SF1">
    <property type="entry name" value="PANTOATE--BETA-ALANINE LIGASE"/>
    <property type="match status" value="1"/>
</dbReference>
<feature type="binding site" evidence="15">
    <location>
        <position position="185"/>
    </location>
    <ligand>
        <name>ATP</name>
        <dbReference type="ChEBI" id="CHEBI:30616"/>
    </ligand>
</feature>
<dbReference type="RefSeq" id="WP_006547236.1">
    <property type="nucleotide sequence ID" value="NZ_DS999545.1"/>
</dbReference>
<gene>
    <name evidence="15 16" type="primary">panC</name>
    <name evidence="16" type="ORF">HMPREF0044_0239</name>
</gene>
<sequence>MSELKLPAVVKTRAELITTLENQRDAHPRQLIGLVMTMGALHAGHLSLVEEARKHSDYIVVSIFVNPTQFAPNEDFDAYPRQLEKDLELLATVGTDLVFAPTPEEIYPNGESRVTINPGPTATVLEGKTRPTHFAGVCQVVHKVINLVSPNVAVFGQKDAQQLAIIRQMVSDLDMSVTIVGAPIVRAEDGLALSSRNAYLSPVQRETALSLSASLRAGVSIATQGGTRAEILAAAETVISEASATADSQATLVLDYIALVDPVTFEDVDHGPAVLAIAAKVGTTRLIDNYLVEVK</sequence>
<dbReference type="FunFam" id="3.40.50.620:FF:000114">
    <property type="entry name" value="Pantothenate synthetase"/>
    <property type="match status" value="1"/>
</dbReference>
<comment type="similarity">
    <text evidence="3 15">Belongs to the pantothenate synthetase family.</text>
</comment>
<dbReference type="GO" id="GO:0015940">
    <property type="term" value="P:pantothenate biosynthetic process"/>
    <property type="evidence" value="ECO:0007669"/>
    <property type="project" value="UniProtKB-UniRule"/>
</dbReference>
<dbReference type="Pfam" id="PF02569">
    <property type="entry name" value="Pantoate_ligase"/>
    <property type="match status" value="1"/>
</dbReference>
<feature type="active site" description="Proton donor" evidence="15">
    <location>
        <position position="45"/>
    </location>
</feature>